<keyword evidence="1" id="KW-0812">Transmembrane</keyword>
<comment type="caution">
    <text evidence="3">The sequence shown here is derived from an EMBL/GenBank/DDBJ whole genome shotgun (WGS) entry which is preliminary data.</text>
</comment>
<feature type="transmembrane region" description="Helical" evidence="1">
    <location>
        <begin position="12"/>
        <end position="32"/>
    </location>
</feature>
<evidence type="ECO:0000313" key="3">
    <source>
        <dbReference type="EMBL" id="MFD0897562.1"/>
    </source>
</evidence>
<sequence>MRGLKKLKEIGLVVIVLGLIAGGIYAGLTYFGPGTISQQTTKIKTQPTVKKKSQIKLVAVGDSLTEGIGDGLKQGGYVGIIKNELTTKQKVKATTKNYGIAGETSTQIDTRVNNDQSLRQDLKQADVITMSVGGNDLMAVLRQQMLNLNEADIKRAQTAYIGHLTTLLQDVRQQNPDAPIFIFGIYNPFYLYFPKMTKMQAAVEDWNQASAKLIKQQKNSYMIDICEQLSKGETLTAQKKHSSKTVSDSSSEKNTLIFTQDNFHPNHSGYQVMADDLYRVMMQQKNKWLIDRK</sequence>
<keyword evidence="1" id="KW-0472">Membrane</keyword>
<dbReference type="Gene3D" id="3.40.50.1110">
    <property type="entry name" value="SGNH hydrolase"/>
    <property type="match status" value="1"/>
</dbReference>
<proteinExistence type="predicted"/>
<dbReference type="EMBL" id="JBHTIO010000037">
    <property type="protein sequence ID" value="MFD0897562.1"/>
    <property type="molecule type" value="Genomic_DNA"/>
</dbReference>
<dbReference type="Proteomes" id="UP001597104">
    <property type="component" value="Unassembled WGS sequence"/>
</dbReference>
<dbReference type="CDD" id="cd04506">
    <property type="entry name" value="SGNH_hydrolase_YpmR_like"/>
    <property type="match status" value="1"/>
</dbReference>
<feature type="domain" description="SGNH hydrolase-type esterase" evidence="2">
    <location>
        <begin position="59"/>
        <end position="272"/>
    </location>
</feature>
<organism evidence="3 4">
    <name type="scientific">Loigolactobacillus binensis</name>
    <dbReference type="NCBI Taxonomy" id="2559922"/>
    <lineage>
        <taxon>Bacteria</taxon>
        <taxon>Bacillati</taxon>
        <taxon>Bacillota</taxon>
        <taxon>Bacilli</taxon>
        <taxon>Lactobacillales</taxon>
        <taxon>Lactobacillaceae</taxon>
        <taxon>Loigolactobacillus</taxon>
    </lineage>
</organism>
<evidence type="ECO:0000256" key="1">
    <source>
        <dbReference type="SAM" id="Phobius"/>
    </source>
</evidence>
<dbReference type="SUPFAM" id="SSF52266">
    <property type="entry name" value="SGNH hydrolase"/>
    <property type="match status" value="1"/>
</dbReference>
<dbReference type="InterPro" id="IPR051532">
    <property type="entry name" value="Ester_Hydrolysis_Enzymes"/>
</dbReference>
<dbReference type="GO" id="GO:0016787">
    <property type="term" value="F:hydrolase activity"/>
    <property type="evidence" value="ECO:0007669"/>
    <property type="project" value="UniProtKB-KW"/>
</dbReference>
<dbReference type="InterPro" id="IPR036514">
    <property type="entry name" value="SGNH_hydro_sf"/>
</dbReference>
<evidence type="ECO:0000313" key="4">
    <source>
        <dbReference type="Proteomes" id="UP001597104"/>
    </source>
</evidence>
<dbReference type="PANTHER" id="PTHR30383">
    <property type="entry name" value="THIOESTERASE 1/PROTEASE 1/LYSOPHOSPHOLIPASE L1"/>
    <property type="match status" value="1"/>
</dbReference>
<keyword evidence="4" id="KW-1185">Reference proteome</keyword>
<dbReference type="Pfam" id="PF13472">
    <property type="entry name" value="Lipase_GDSL_2"/>
    <property type="match status" value="1"/>
</dbReference>
<reference evidence="4" key="1">
    <citation type="journal article" date="2019" name="Int. J. Syst. Evol. Microbiol.">
        <title>The Global Catalogue of Microorganisms (GCM) 10K type strain sequencing project: providing services to taxonomists for standard genome sequencing and annotation.</title>
        <authorList>
            <consortium name="The Broad Institute Genomics Platform"/>
            <consortium name="The Broad Institute Genome Sequencing Center for Infectious Disease"/>
            <person name="Wu L."/>
            <person name="Ma J."/>
        </authorList>
    </citation>
    <scope>NUCLEOTIDE SEQUENCE [LARGE SCALE GENOMIC DNA]</scope>
    <source>
        <strain evidence="4">CCM 8925</strain>
    </source>
</reference>
<dbReference type="RefSeq" id="WP_223877024.1">
    <property type="nucleotide sequence ID" value="NZ_BJDN01000010.1"/>
</dbReference>
<name>A0ABW3EDZ5_9LACO</name>
<dbReference type="PANTHER" id="PTHR30383:SF27">
    <property type="entry name" value="SPORE GERMINATION LIPASE LIPC"/>
    <property type="match status" value="1"/>
</dbReference>
<gene>
    <name evidence="3" type="ORF">ACFQZ7_07395</name>
</gene>
<dbReference type="InterPro" id="IPR013830">
    <property type="entry name" value="SGNH_hydro"/>
</dbReference>
<evidence type="ECO:0000259" key="2">
    <source>
        <dbReference type="Pfam" id="PF13472"/>
    </source>
</evidence>
<protein>
    <submittedName>
        <fullName evidence="3">SGNH/GDSL hydrolase family protein</fullName>
    </submittedName>
</protein>
<accession>A0ABW3EDZ5</accession>
<keyword evidence="1" id="KW-1133">Transmembrane helix</keyword>
<keyword evidence="3" id="KW-0378">Hydrolase</keyword>